<comment type="caution">
    <text evidence="3">The sequence shown here is derived from an EMBL/GenBank/DDBJ whole genome shotgun (WGS) entry which is preliminary data.</text>
</comment>
<evidence type="ECO:0000256" key="2">
    <source>
        <dbReference type="SAM" id="Phobius"/>
    </source>
</evidence>
<feature type="compositionally biased region" description="Gly residues" evidence="1">
    <location>
        <begin position="630"/>
        <end position="648"/>
    </location>
</feature>
<sequence>MNVNKNLINKRAFTLVEFIIAMSIALLITTVVSKAILSGTRSANVLTSKVYGQKSVRSAISFIAKDLMAAESITEPAIGATSSSLTITGTKFKQAAMTSTWSGNSDATKFKAVGSSQGVAWTKGKPPVVYVEESGIPVAKSSGYTLDYEEGLVDFTSDPPGAVTADFSTDITIEYSLDADNNLKRGLLVIADDVENTDIFEREADKMFNIKVLSREFELKTTIDASTGAYITDESSAFPDSNSNMNSLFFTDKDNGWAVDNECKVFKYDGATTLWSTESNTGTCSAAQTLNSVYMLSTDMGWAVGSAGKIFRYDGSDWTDESIVGVTPLPNLNGVGAKDLNDVVSVGGSTNSASVSYDGSKWINDTPDPSSVKTMKGFAQYAGTKYAVGNAGEVYKVGATICEGSCSDGALVVDGNTELENTIDGVLIPGGPFDAGNPLEIDTAIVRTNRAYNFTSVILRDGAVVTHSQGAGAGTTSPGLDFKVQGTMSIDDDSSINLDHKGYPTLGSIVTGTYGPGSLGGTGSGAGYGGEGGTSHYASGGSPYGAPPAAPRLGSGGRRGYDNANLNGIGGGSIKIRATTLNLIGWIYALGENGTIMPKMLEGNGGGSGGGIHLLSPNSVNAGRINVDGGSGGIGEQGGDGGGGGAGGRVTIEGPSSGTPTMDGGSGGSGSPNGGAGGAGGFDNTLPYTAPGSSADGWMLMYDTGANILNGMNIVSNQNNPGNYHMWVVGDRGTIYQYDSATDSWDDKNDNSGVDVTATNQKLNAVNFFDESIGWAVGDAGIVLRYDSDLDQWFEISSGTGENLNGVFMYSKDEGYIVGESGTVLKIGSA</sequence>
<proteinExistence type="predicted"/>
<accession>A0A0F9M658</accession>
<keyword evidence="2" id="KW-0472">Membrane</keyword>
<feature type="transmembrane region" description="Helical" evidence="2">
    <location>
        <begin position="12"/>
        <end position="32"/>
    </location>
</feature>
<dbReference type="EMBL" id="LAZR01005093">
    <property type="protein sequence ID" value="KKN02910.1"/>
    <property type="molecule type" value="Genomic_DNA"/>
</dbReference>
<keyword evidence="2" id="KW-0812">Transmembrane</keyword>
<feature type="non-terminal residue" evidence="3">
    <location>
        <position position="830"/>
    </location>
</feature>
<organism evidence="3">
    <name type="scientific">marine sediment metagenome</name>
    <dbReference type="NCBI Taxonomy" id="412755"/>
    <lineage>
        <taxon>unclassified sequences</taxon>
        <taxon>metagenomes</taxon>
        <taxon>ecological metagenomes</taxon>
    </lineage>
</organism>
<feature type="compositionally biased region" description="Gly residues" evidence="1">
    <location>
        <begin position="664"/>
        <end position="681"/>
    </location>
</feature>
<name>A0A0F9M658_9ZZZZ</name>
<evidence type="ECO:0000256" key="1">
    <source>
        <dbReference type="SAM" id="MobiDB-lite"/>
    </source>
</evidence>
<gene>
    <name evidence="3" type="ORF">LCGC14_1112920</name>
</gene>
<evidence type="ECO:0000313" key="3">
    <source>
        <dbReference type="EMBL" id="KKN02910.1"/>
    </source>
</evidence>
<feature type="compositionally biased region" description="Low complexity" evidence="1">
    <location>
        <begin position="654"/>
        <end position="663"/>
    </location>
</feature>
<feature type="region of interest" description="Disordered" evidence="1">
    <location>
        <begin position="630"/>
        <end position="682"/>
    </location>
</feature>
<dbReference type="AlphaFoldDB" id="A0A0F9M658"/>
<reference evidence="3" key="1">
    <citation type="journal article" date="2015" name="Nature">
        <title>Complex archaea that bridge the gap between prokaryotes and eukaryotes.</title>
        <authorList>
            <person name="Spang A."/>
            <person name="Saw J.H."/>
            <person name="Jorgensen S.L."/>
            <person name="Zaremba-Niedzwiedzka K."/>
            <person name="Martijn J."/>
            <person name="Lind A.E."/>
            <person name="van Eijk R."/>
            <person name="Schleper C."/>
            <person name="Guy L."/>
            <person name="Ettema T.J."/>
        </authorList>
    </citation>
    <scope>NUCLEOTIDE SEQUENCE</scope>
</reference>
<protein>
    <submittedName>
        <fullName evidence="3">Uncharacterized protein</fullName>
    </submittedName>
</protein>
<keyword evidence="2" id="KW-1133">Transmembrane helix</keyword>